<feature type="chain" id="PRO_5029699818" description="Septum formation-related domain-containing protein" evidence="1">
    <location>
        <begin position="29"/>
        <end position="177"/>
    </location>
</feature>
<feature type="domain" description="Septum formation-related" evidence="2">
    <location>
        <begin position="68"/>
        <end position="162"/>
    </location>
</feature>
<accession>A0A7J5AZM1</accession>
<sequence length="177" mass="18487">MAKTSVTSALAIGALALLGFGLSGCSAAQEIADSVEGELSGGESEVRDGETQEVTESGDLDVFKLAMGDCFNDAGSTMVSEIPVVPCSEPHDYEVYFEVEMPAGDYPGDEAISAQAEGDCTAQFATFVGLPYEESALNFSYLTPTQQSWDDADDRLIQCIVTDEAAQTTGSLAGAAR</sequence>
<protein>
    <recommendedName>
        <fullName evidence="2">Septum formation-related domain-containing protein</fullName>
    </recommendedName>
</protein>
<dbReference type="InterPro" id="IPR026004">
    <property type="entry name" value="Septum_form"/>
</dbReference>
<dbReference type="EMBL" id="WBJX01000004">
    <property type="protein sequence ID" value="KAB1637036.1"/>
    <property type="molecule type" value="Genomic_DNA"/>
</dbReference>
<evidence type="ECO:0000256" key="1">
    <source>
        <dbReference type="SAM" id="SignalP"/>
    </source>
</evidence>
<evidence type="ECO:0000259" key="2">
    <source>
        <dbReference type="Pfam" id="PF13845"/>
    </source>
</evidence>
<dbReference type="RefSeq" id="WP_104252229.1">
    <property type="nucleotide sequence ID" value="NZ_CANKVH010000003.1"/>
</dbReference>
<keyword evidence="4" id="KW-1185">Reference proteome</keyword>
<dbReference type="PROSITE" id="PS51257">
    <property type="entry name" value="PROKAR_LIPOPROTEIN"/>
    <property type="match status" value="1"/>
</dbReference>
<dbReference type="OrthoDB" id="3628931at2"/>
<evidence type="ECO:0000313" key="4">
    <source>
        <dbReference type="Proteomes" id="UP000490386"/>
    </source>
</evidence>
<name>A0A7J5AZM1_9MICO</name>
<organism evidence="3 4">
    <name type="scientific">Pseudoclavibacter terrae</name>
    <dbReference type="NCBI Taxonomy" id="1530195"/>
    <lineage>
        <taxon>Bacteria</taxon>
        <taxon>Bacillati</taxon>
        <taxon>Actinomycetota</taxon>
        <taxon>Actinomycetes</taxon>
        <taxon>Micrococcales</taxon>
        <taxon>Microbacteriaceae</taxon>
        <taxon>Pseudoclavibacter</taxon>
    </lineage>
</organism>
<proteinExistence type="predicted"/>
<dbReference type="Proteomes" id="UP000490386">
    <property type="component" value="Unassembled WGS sequence"/>
</dbReference>
<feature type="signal peptide" evidence="1">
    <location>
        <begin position="1"/>
        <end position="28"/>
    </location>
</feature>
<comment type="caution">
    <text evidence="3">The sequence shown here is derived from an EMBL/GenBank/DDBJ whole genome shotgun (WGS) entry which is preliminary data.</text>
</comment>
<reference evidence="3 4" key="1">
    <citation type="submission" date="2019-09" db="EMBL/GenBank/DDBJ databases">
        <title>Phylogeny of genus Pseudoclavibacter and closely related genus.</title>
        <authorList>
            <person name="Li Y."/>
        </authorList>
    </citation>
    <scope>NUCLEOTIDE SEQUENCE [LARGE SCALE GENOMIC DNA]</scope>
    <source>
        <strain evidence="3 4">THG-MD12</strain>
    </source>
</reference>
<gene>
    <name evidence="3" type="ORF">F8O03_12070</name>
</gene>
<keyword evidence="1" id="KW-0732">Signal</keyword>
<dbReference type="Pfam" id="PF13845">
    <property type="entry name" value="Septum_form"/>
    <property type="match status" value="1"/>
</dbReference>
<evidence type="ECO:0000313" key="3">
    <source>
        <dbReference type="EMBL" id="KAB1637036.1"/>
    </source>
</evidence>
<dbReference type="AlphaFoldDB" id="A0A7J5AZM1"/>